<reference evidence="1 2" key="1">
    <citation type="submission" date="2023-05" db="EMBL/GenBank/DDBJ databases">
        <title>Streptantibioticus silvisoli sp. nov., acidotolerant actinomycetes 1 from pine litter.</title>
        <authorList>
            <person name="Swiecimska M."/>
            <person name="Golinska P."/>
            <person name="Sangal V."/>
            <person name="Wachnowicz B."/>
            <person name="Goodfellow M."/>
        </authorList>
    </citation>
    <scope>NUCLEOTIDE SEQUENCE [LARGE SCALE GENOMIC DNA]</scope>
    <source>
        <strain evidence="1 2">SL54</strain>
    </source>
</reference>
<name>A0ABT6W4N6_9ACTN</name>
<evidence type="ECO:0000313" key="2">
    <source>
        <dbReference type="Proteomes" id="UP001156398"/>
    </source>
</evidence>
<sequence length="61" mass="6507">MSTPDPNCIDCYGSGRRENPYYHPCDGPLCEADQPTIECECGDGGVPGEEPPLAQRPGVVL</sequence>
<dbReference type="RefSeq" id="WP_271322734.1">
    <property type="nucleotide sequence ID" value="NZ_JAAGKO020000040.1"/>
</dbReference>
<gene>
    <name evidence="1" type="ORF">POF43_023765</name>
</gene>
<dbReference type="EMBL" id="JAAGKO020000040">
    <property type="protein sequence ID" value="MDI5965705.1"/>
    <property type="molecule type" value="Genomic_DNA"/>
</dbReference>
<organism evidence="1 2">
    <name type="scientific">Streptantibioticus silvisoli</name>
    <dbReference type="NCBI Taxonomy" id="2705255"/>
    <lineage>
        <taxon>Bacteria</taxon>
        <taxon>Bacillati</taxon>
        <taxon>Actinomycetota</taxon>
        <taxon>Actinomycetes</taxon>
        <taxon>Kitasatosporales</taxon>
        <taxon>Streptomycetaceae</taxon>
        <taxon>Streptantibioticus</taxon>
    </lineage>
</organism>
<dbReference type="Proteomes" id="UP001156398">
    <property type="component" value="Unassembled WGS sequence"/>
</dbReference>
<proteinExistence type="predicted"/>
<keyword evidence="2" id="KW-1185">Reference proteome</keyword>
<protein>
    <submittedName>
        <fullName evidence="1">Uncharacterized protein</fullName>
    </submittedName>
</protein>
<evidence type="ECO:0000313" key="1">
    <source>
        <dbReference type="EMBL" id="MDI5965705.1"/>
    </source>
</evidence>
<accession>A0ABT6W4N6</accession>
<comment type="caution">
    <text evidence="1">The sequence shown here is derived from an EMBL/GenBank/DDBJ whole genome shotgun (WGS) entry which is preliminary data.</text>
</comment>